<evidence type="ECO:0000256" key="2">
    <source>
        <dbReference type="ARBA" id="ARBA00022679"/>
    </source>
</evidence>
<keyword evidence="1 4" id="KW-0489">Methyltransferase</keyword>
<reference evidence="5" key="1">
    <citation type="submission" date="2016-10" db="EMBL/GenBank/DDBJ databases">
        <authorList>
            <person name="Varghese N."/>
            <person name="Submissions S."/>
        </authorList>
    </citation>
    <scope>NUCLEOTIDE SEQUENCE [LARGE SCALE GENOMIC DNA]</scope>
    <source>
        <strain evidence="5">ATCC 43811</strain>
    </source>
</reference>
<dbReference type="GO" id="GO:1904047">
    <property type="term" value="F:S-adenosyl-L-methionine binding"/>
    <property type="evidence" value="ECO:0007669"/>
    <property type="project" value="TreeGrafter"/>
</dbReference>
<keyword evidence="5" id="KW-1185">Reference proteome</keyword>
<evidence type="ECO:0000256" key="3">
    <source>
        <dbReference type="ARBA" id="ARBA00022691"/>
    </source>
</evidence>
<protein>
    <submittedName>
        <fullName evidence="4">D12 class N6 adenine-specific DNA methyltransferase</fullName>
    </submittedName>
</protein>
<dbReference type="RefSeq" id="WP_159428233.1">
    <property type="nucleotide sequence ID" value="NZ_FOKY01000024.1"/>
</dbReference>
<keyword evidence="2 4" id="KW-0808">Transferase</keyword>
<dbReference type="OrthoDB" id="9805629at2"/>
<dbReference type="InterPro" id="IPR012327">
    <property type="entry name" value="MeTrfase_D12"/>
</dbReference>
<dbReference type="AlphaFoldDB" id="A0A1I1F345"/>
<sequence>MTTNKPLNAPFGWMGGKSKLRPTLAALIPEQDIPMKNRKIQHCVEVFGGVAWLLLYKDKWFQNEVYNDINDGLVNLFSVIRFHPDELLKEIELVVNSQKLFNYYKDTLHLTDIQKAAGTLIKYGWSFSAQGTSYAFEVLNSAQTLISKISDLRERFRNVAISNESFEKCIQTLGQGKYLPLPRPAILRR</sequence>
<dbReference type="GO" id="GO:0009007">
    <property type="term" value="F:site-specific DNA-methyltransferase (adenine-specific) activity"/>
    <property type="evidence" value="ECO:0007669"/>
    <property type="project" value="UniProtKB-EC"/>
</dbReference>
<organism evidence="4 5">
    <name type="scientific">Brevinema andersonii</name>
    <dbReference type="NCBI Taxonomy" id="34097"/>
    <lineage>
        <taxon>Bacteria</taxon>
        <taxon>Pseudomonadati</taxon>
        <taxon>Spirochaetota</taxon>
        <taxon>Spirochaetia</taxon>
        <taxon>Brevinematales</taxon>
        <taxon>Brevinemataceae</taxon>
        <taxon>Brevinema</taxon>
    </lineage>
</organism>
<dbReference type="SUPFAM" id="SSF53335">
    <property type="entry name" value="S-adenosyl-L-methionine-dependent methyltransferases"/>
    <property type="match status" value="1"/>
</dbReference>
<dbReference type="EMBL" id="FOKY01000024">
    <property type="protein sequence ID" value="SFB93677.1"/>
    <property type="molecule type" value="Genomic_DNA"/>
</dbReference>
<dbReference type="Proteomes" id="UP000240042">
    <property type="component" value="Unassembled WGS sequence"/>
</dbReference>
<dbReference type="PANTHER" id="PTHR30481:SF4">
    <property type="entry name" value="SITE-SPECIFIC DNA-METHYLTRANSFERASE (ADENINE-SPECIFIC)"/>
    <property type="match status" value="1"/>
</dbReference>
<dbReference type="PANTHER" id="PTHR30481">
    <property type="entry name" value="DNA ADENINE METHYLASE"/>
    <property type="match status" value="1"/>
</dbReference>
<name>A0A1I1F345_BREAD</name>
<dbReference type="GO" id="GO:0043565">
    <property type="term" value="F:sequence-specific DNA binding"/>
    <property type="evidence" value="ECO:0007669"/>
    <property type="project" value="TreeGrafter"/>
</dbReference>
<evidence type="ECO:0000256" key="1">
    <source>
        <dbReference type="ARBA" id="ARBA00022603"/>
    </source>
</evidence>
<evidence type="ECO:0000313" key="5">
    <source>
        <dbReference type="Proteomes" id="UP000240042"/>
    </source>
</evidence>
<dbReference type="STRING" id="34097.SAMN02745150_01381"/>
<gene>
    <name evidence="4" type="ORF">SAMN02745150_01381</name>
</gene>
<dbReference type="InterPro" id="IPR029063">
    <property type="entry name" value="SAM-dependent_MTases_sf"/>
</dbReference>
<dbReference type="GO" id="GO:0009307">
    <property type="term" value="P:DNA restriction-modification system"/>
    <property type="evidence" value="ECO:0007669"/>
    <property type="project" value="InterPro"/>
</dbReference>
<dbReference type="Gene3D" id="3.40.50.150">
    <property type="entry name" value="Vaccinia Virus protein VP39"/>
    <property type="match status" value="1"/>
</dbReference>
<dbReference type="GO" id="GO:0032259">
    <property type="term" value="P:methylation"/>
    <property type="evidence" value="ECO:0007669"/>
    <property type="project" value="UniProtKB-KW"/>
</dbReference>
<evidence type="ECO:0000313" key="4">
    <source>
        <dbReference type="EMBL" id="SFB93677.1"/>
    </source>
</evidence>
<proteinExistence type="predicted"/>
<dbReference type="GO" id="GO:0006298">
    <property type="term" value="P:mismatch repair"/>
    <property type="evidence" value="ECO:0007669"/>
    <property type="project" value="TreeGrafter"/>
</dbReference>
<dbReference type="Pfam" id="PF02086">
    <property type="entry name" value="MethyltransfD12"/>
    <property type="match status" value="1"/>
</dbReference>
<accession>A0A1I1F345</accession>
<keyword evidence="3" id="KW-0949">S-adenosyl-L-methionine</keyword>